<dbReference type="InterPro" id="IPR036761">
    <property type="entry name" value="TTHA0802/YceI-like_sf"/>
</dbReference>
<gene>
    <name evidence="2" type="ORF">LPTSP3_g18870</name>
</gene>
<dbReference type="Pfam" id="PF04264">
    <property type="entry name" value="YceI"/>
    <property type="match status" value="1"/>
</dbReference>
<dbReference type="EMBL" id="AP025028">
    <property type="protein sequence ID" value="BDA78957.1"/>
    <property type="molecule type" value="Genomic_DNA"/>
</dbReference>
<proteinExistence type="predicted"/>
<name>A0ABM7UJF0_9LEPT</name>
<dbReference type="PANTHER" id="PTHR34406:SF1">
    <property type="entry name" value="PROTEIN YCEI"/>
    <property type="match status" value="1"/>
</dbReference>
<evidence type="ECO:0000313" key="2">
    <source>
        <dbReference type="EMBL" id="BDA78957.1"/>
    </source>
</evidence>
<dbReference type="PANTHER" id="PTHR34406">
    <property type="entry name" value="PROTEIN YCEI"/>
    <property type="match status" value="1"/>
</dbReference>
<evidence type="ECO:0000313" key="3">
    <source>
        <dbReference type="Proteomes" id="UP000245263"/>
    </source>
</evidence>
<reference evidence="2 3" key="1">
    <citation type="submission" date="2021-08" db="EMBL/GenBank/DDBJ databases">
        <title>Complete genome sequence of Leptospira kobayashii strain E30.</title>
        <authorList>
            <person name="Nakao R."/>
            <person name="Nakamura S."/>
            <person name="Masuzawa T."/>
            <person name="Koizumi N."/>
        </authorList>
    </citation>
    <scope>NUCLEOTIDE SEQUENCE [LARGE SCALE GENOMIC DNA]</scope>
    <source>
        <strain evidence="2 3">E30</strain>
    </source>
</reference>
<dbReference type="RefSeq" id="WP_109019905.1">
    <property type="nucleotide sequence ID" value="NZ_AP025028.1"/>
</dbReference>
<keyword evidence="3" id="KW-1185">Reference proteome</keyword>
<sequence>MKYFFLLSLFFGFIFANEIRSESKRWTVNSGKVYFKSESSLETITGEGMTVSGWVDIKSKQIFIEVNLKDLKTPNRLQTSHLHDNYLETELHPLAIFSGSISEIKEEGEVKATGSLELHGKKKENVSLTGNLQKRSGTFELLSYFTIKLEDYNIKVPQLLIMKINPEIQVKVKLSFISE</sequence>
<dbReference type="Gene3D" id="2.40.128.110">
    <property type="entry name" value="Lipid/polyisoprenoid-binding, YceI-like"/>
    <property type="match status" value="1"/>
</dbReference>
<dbReference type="SUPFAM" id="SSF101874">
    <property type="entry name" value="YceI-like"/>
    <property type="match status" value="1"/>
</dbReference>
<dbReference type="InterPro" id="IPR007372">
    <property type="entry name" value="Lipid/polyisoprenoid-bd_YceI"/>
</dbReference>
<evidence type="ECO:0000259" key="1">
    <source>
        <dbReference type="SMART" id="SM00867"/>
    </source>
</evidence>
<feature type="domain" description="Lipid/polyisoprenoid-binding YceI-like" evidence="1">
    <location>
        <begin position="25"/>
        <end position="177"/>
    </location>
</feature>
<accession>A0ABM7UJF0</accession>
<dbReference type="SMART" id="SM00867">
    <property type="entry name" value="YceI"/>
    <property type="match status" value="1"/>
</dbReference>
<protein>
    <recommendedName>
        <fullName evidence="1">Lipid/polyisoprenoid-binding YceI-like domain-containing protein</fullName>
    </recommendedName>
</protein>
<organism evidence="2 3">
    <name type="scientific">Leptospira kobayashii</name>
    <dbReference type="NCBI Taxonomy" id="1917830"/>
    <lineage>
        <taxon>Bacteria</taxon>
        <taxon>Pseudomonadati</taxon>
        <taxon>Spirochaetota</taxon>
        <taxon>Spirochaetia</taxon>
        <taxon>Leptospirales</taxon>
        <taxon>Leptospiraceae</taxon>
        <taxon>Leptospira</taxon>
    </lineage>
</organism>
<dbReference type="Proteomes" id="UP000245263">
    <property type="component" value="Chromosome 1"/>
</dbReference>